<dbReference type="SUPFAM" id="SSF48452">
    <property type="entry name" value="TPR-like"/>
    <property type="match status" value="1"/>
</dbReference>
<name>A0A7W9STA2_ARMRO</name>
<dbReference type="InterPro" id="IPR011990">
    <property type="entry name" value="TPR-like_helical_dom_sf"/>
</dbReference>
<proteinExistence type="predicted"/>
<protein>
    <submittedName>
        <fullName evidence="1">Tetratricopeptide (TPR) repeat protein</fullName>
    </submittedName>
</protein>
<dbReference type="EMBL" id="JACHGW010000003">
    <property type="protein sequence ID" value="MBB6051985.1"/>
    <property type="molecule type" value="Genomic_DNA"/>
</dbReference>
<organism evidence="1 2">
    <name type="scientific">Armatimonas rosea</name>
    <dbReference type="NCBI Taxonomy" id="685828"/>
    <lineage>
        <taxon>Bacteria</taxon>
        <taxon>Bacillati</taxon>
        <taxon>Armatimonadota</taxon>
        <taxon>Armatimonadia</taxon>
        <taxon>Armatimonadales</taxon>
        <taxon>Armatimonadaceae</taxon>
        <taxon>Armatimonas</taxon>
    </lineage>
</organism>
<comment type="caution">
    <text evidence="1">The sequence shown here is derived from an EMBL/GenBank/DDBJ whole genome shotgun (WGS) entry which is preliminary data.</text>
</comment>
<accession>A0A7W9STA2</accession>
<dbReference type="AlphaFoldDB" id="A0A7W9STA2"/>
<dbReference type="Proteomes" id="UP000520814">
    <property type="component" value="Unassembled WGS sequence"/>
</dbReference>
<dbReference type="RefSeq" id="WP_184200059.1">
    <property type="nucleotide sequence ID" value="NZ_JACHGW010000003.1"/>
</dbReference>
<evidence type="ECO:0000313" key="2">
    <source>
        <dbReference type="Proteomes" id="UP000520814"/>
    </source>
</evidence>
<keyword evidence="2" id="KW-1185">Reference proteome</keyword>
<dbReference type="Gene3D" id="1.25.40.10">
    <property type="entry name" value="Tetratricopeptide repeat domain"/>
    <property type="match status" value="1"/>
</dbReference>
<reference evidence="1 2" key="1">
    <citation type="submission" date="2020-08" db="EMBL/GenBank/DDBJ databases">
        <title>Genomic Encyclopedia of Type Strains, Phase IV (KMG-IV): sequencing the most valuable type-strain genomes for metagenomic binning, comparative biology and taxonomic classification.</title>
        <authorList>
            <person name="Goeker M."/>
        </authorList>
    </citation>
    <scope>NUCLEOTIDE SEQUENCE [LARGE SCALE GENOMIC DNA]</scope>
    <source>
        <strain evidence="1 2">DSM 23562</strain>
    </source>
</reference>
<sequence length="415" mass="45577">MFELLLPVALGVLGGGIGLALAGRGRKSRQEVLEEADALQSQGASLAAVALLERALRQVGPTETAFIAEARYRLCGLYVSLQKWRLGEQVCQELLQSASELGPSGRHDVLRHLARCQDALDLPQEAEASRSQADALIEEIPDTAYRLFARQERLVRLHQYPQALLLQEELLTSYPERVAVPTLLCFTAFTAQHAGYAATARSYLTQALATPELAPALQWEMHRVGFHAAEAQHDWEALLTHAKALHTLSPQATSRRYLATALLLNNQLSETEALLTGEDIGLGVTLARLQRDFPKAQQWLERAAPGPKTTLLAATVALEAGDGSTALMHLEDLRERAPLVQLRRAWALALTGITTPPPQPADDSPEQREAYAQALWHQGARTQACEAQAELLRQPLAPAFRAYHEALYQQWTATP</sequence>
<gene>
    <name evidence="1" type="ORF">HNQ39_003795</name>
</gene>
<evidence type="ECO:0000313" key="1">
    <source>
        <dbReference type="EMBL" id="MBB6051985.1"/>
    </source>
</evidence>